<protein>
    <recommendedName>
        <fullName evidence="3">Adhesin domain-containing protein</fullName>
    </recommendedName>
</protein>
<proteinExistence type="predicted"/>
<sequence>MLRLIICSLLLAAGHLHGQSATKNLALEGATSLHLSALFSDVAITTGSGDAVTVEHILLIDGKARPELTELRVTRQGGVLMVEETKPTEQQLKPEMQRGTTVINGHRVYGTNGLNIETRLIVTVPQGLPVSLETIYGNVDITDLVKLKEVRATYGSVTVVYTDKALLPPAIDLYSNYGAVDLTLPPDTDTQVELTTEHGKLLTDFDIAIDPDGSEHQNFFEQVAGTLGNPTTDGLLRCTAPYGKVYLRRGGG</sequence>
<dbReference type="Proteomes" id="UP000576209">
    <property type="component" value="Unassembled WGS sequence"/>
</dbReference>
<accession>A0A840E364</accession>
<evidence type="ECO:0000313" key="1">
    <source>
        <dbReference type="EMBL" id="MBB4079651.1"/>
    </source>
</evidence>
<comment type="caution">
    <text evidence="1">The sequence shown here is derived from an EMBL/GenBank/DDBJ whole genome shotgun (WGS) entry which is preliminary data.</text>
</comment>
<organism evidence="1 2">
    <name type="scientific">Neolewinella aquimaris</name>
    <dbReference type="NCBI Taxonomy" id="1835722"/>
    <lineage>
        <taxon>Bacteria</taxon>
        <taxon>Pseudomonadati</taxon>
        <taxon>Bacteroidota</taxon>
        <taxon>Saprospiria</taxon>
        <taxon>Saprospirales</taxon>
        <taxon>Lewinellaceae</taxon>
        <taxon>Neolewinella</taxon>
    </lineage>
</organism>
<evidence type="ECO:0008006" key="3">
    <source>
        <dbReference type="Google" id="ProtNLM"/>
    </source>
</evidence>
<keyword evidence="2" id="KW-1185">Reference proteome</keyword>
<reference evidence="1 2" key="1">
    <citation type="submission" date="2020-08" db="EMBL/GenBank/DDBJ databases">
        <title>Genomic Encyclopedia of Type Strains, Phase IV (KMG-IV): sequencing the most valuable type-strain genomes for metagenomic binning, comparative biology and taxonomic classification.</title>
        <authorList>
            <person name="Goeker M."/>
        </authorList>
    </citation>
    <scope>NUCLEOTIDE SEQUENCE [LARGE SCALE GENOMIC DNA]</scope>
    <source>
        <strain evidence="1 2">DSM 105137</strain>
    </source>
</reference>
<dbReference type="EMBL" id="JACIFF010000005">
    <property type="protein sequence ID" value="MBB4079651.1"/>
    <property type="molecule type" value="Genomic_DNA"/>
</dbReference>
<name>A0A840E364_9BACT</name>
<dbReference type="AlphaFoldDB" id="A0A840E364"/>
<gene>
    <name evidence="1" type="ORF">GGR28_002276</name>
</gene>
<evidence type="ECO:0000313" key="2">
    <source>
        <dbReference type="Proteomes" id="UP000576209"/>
    </source>
</evidence>
<dbReference type="RefSeq" id="WP_183495885.1">
    <property type="nucleotide sequence ID" value="NZ_JACIFF010000005.1"/>
</dbReference>